<proteinExistence type="predicted"/>
<dbReference type="EMBL" id="VSRR010152992">
    <property type="protein sequence ID" value="MPD06780.1"/>
    <property type="molecule type" value="Genomic_DNA"/>
</dbReference>
<dbReference type="Proteomes" id="UP000324222">
    <property type="component" value="Unassembled WGS sequence"/>
</dbReference>
<reference evidence="2 3" key="1">
    <citation type="submission" date="2019-05" db="EMBL/GenBank/DDBJ databases">
        <title>Another draft genome of Portunus trituberculatus and its Hox gene families provides insights of decapod evolution.</title>
        <authorList>
            <person name="Jeong J.-H."/>
            <person name="Song I."/>
            <person name="Kim S."/>
            <person name="Choi T."/>
            <person name="Kim D."/>
            <person name="Ryu S."/>
            <person name="Kim W."/>
        </authorList>
    </citation>
    <scope>NUCLEOTIDE SEQUENCE [LARGE SCALE GENOMIC DNA]</scope>
    <source>
        <tissue evidence="2">Muscle</tissue>
    </source>
</reference>
<organism evidence="2 3">
    <name type="scientific">Portunus trituberculatus</name>
    <name type="common">Swimming crab</name>
    <name type="synonym">Neptunus trituberculatus</name>
    <dbReference type="NCBI Taxonomy" id="210409"/>
    <lineage>
        <taxon>Eukaryota</taxon>
        <taxon>Metazoa</taxon>
        <taxon>Ecdysozoa</taxon>
        <taxon>Arthropoda</taxon>
        <taxon>Crustacea</taxon>
        <taxon>Multicrustacea</taxon>
        <taxon>Malacostraca</taxon>
        <taxon>Eumalacostraca</taxon>
        <taxon>Eucarida</taxon>
        <taxon>Decapoda</taxon>
        <taxon>Pleocyemata</taxon>
        <taxon>Brachyura</taxon>
        <taxon>Eubrachyura</taxon>
        <taxon>Portunoidea</taxon>
        <taxon>Portunidae</taxon>
        <taxon>Portuninae</taxon>
        <taxon>Portunus</taxon>
    </lineage>
</organism>
<keyword evidence="3" id="KW-1185">Reference proteome</keyword>
<gene>
    <name evidence="2" type="ORF">E2C01_102608</name>
</gene>
<dbReference type="AlphaFoldDB" id="A0A5B7KHR1"/>
<evidence type="ECO:0000313" key="3">
    <source>
        <dbReference type="Proteomes" id="UP000324222"/>
    </source>
</evidence>
<feature type="region of interest" description="Disordered" evidence="1">
    <location>
        <begin position="1"/>
        <end position="20"/>
    </location>
</feature>
<evidence type="ECO:0000313" key="2">
    <source>
        <dbReference type="EMBL" id="MPD06780.1"/>
    </source>
</evidence>
<accession>A0A5B7KHR1</accession>
<name>A0A5B7KHR1_PORTR</name>
<evidence type="ECO:0000256" key="1">
    <source>
        <dbReference type="SAM" id="MobiDB-lite"/>
    </source>
</evidence>
<feature type="compositionally biased region" description="Pro residues" evidence="1">
    <location>
        <begin position="8"/>
        <end position="17"/>
    </location>
</feature>
<protein>
    <submittedName>
        <fullName evidence="2">Uncharacterized protein</fullName>
    </submittedName>
</protein>
<comment type="caution">
    <text evidence="2">The sequence shown here is derived from an EMBL/GenBank/DDBJ whole genome shotgun (WGS) entry which is preliminary data.</text>
</comment>
<sequence length="44" mass="4884">MSDKSVLPLPPPTPPCPRQVFPPSRHRGAVEVVWTRVECCVGTR</sequence>